<keyword evidence="3" id="KW-1185">Reference proteome</keyword>
<dbReference type="Proteomes" id="UP000283077">
    <property type="component" value="Unassembled WGS sequence"/>
</dbReference>
<evidence type="ECO:0000313" key="3">
    <source>
        <dbReference type="Proteomes" id="UP000283077"/>
    </source>
</evidence>
<feature type="signal peptide" evidence="1">
    <location>
        <begin position="1"/>
        <end position="19"/>
    </location>
</feature>
<accession>A0A437QSY8</accession>
<feature type="chain" id="PRO_5019088265" description="TIGR03016 family PEP-CTERM system-associated outer membrane protein" evidence="1">
    <location>
        <begin position="20"/>
        <end position="543"/>
    </location>
</feature>
<dbReference type="AlphaFoldDB" id="A0A437QSY8"/>
<dbReference type="RefSeq" id="WP_127698776.1">
    <property type="nucleotide sequence ID" value="NZ_SACS01000008.1"/>
</dbReference>
<name>A0A437QSY8_9GAMM</name>
<evidence type="ECO:0000256" key="1">
    <source>
        <dbReference type="SAM" id="SignalP"/>
    </source>
</evidence>
<dbReference type="EMBL" id="SACS01000008">
    <property type="protein sequence ID" value="RVU37621.1"/>
    <property type="molecule type" value="Genomic_DNA"/>
</dbReference>
<sequence>MASNSVGAVVLKLSAISLAFPVVADVKITPSLSTSTYAYQVEVGDAGTDEGLAQAVTPGIILAYSTPWLKSSFSIDQMALFYKDAQRENSTYINYRLNNTASFLHNRLAFQVGSTQSYRSTGGQFSNYVDEVTNSGNMAKVINNSAGMSYRNDTVEWLNTSVKLNASESRSDQVSEPIFDEDPFNQDLNVQRVTGAVELKSADRNRKFFWGFDANASKTGRKQSEDLYNRRGYGVIGVPFFWRVSMIGQGSYESNSRLTNVNSLFGGYRNYHSIGGGLEWKITDRSWWNVTFNKVNDQEGRREYIGTQFSIQPSRRTKLTGTLDRRFFGRSAEVSGSYNLQHLTMQVTVSDSVNSLLSLNGDNAEYGLFLCPPGQAPGLSNCYQPPTAQYRPQPGESYYNILLPGQELSEQIVVRRNLNYTLGYGFSRLKLQLQVGQRRDIYLERNAEVEDQYINASSNWQLSQRNSLSLSSSYSRIDYQLDESLPGTGRREGTQATNTLAFNRKINPDLSGALSVRRVDVNFEGKSLDYKENRIHFDLDFKF</sequence>
<reference evidence="2 3" key="1">
    <citation type="submission" date="2019-01" db="EMBL/GenBank/DDBJ databases">
        <authorList>
            <person name="Chen W.-M."/>
        </authorList>
    </citation>
    <scope>NUCLEOTIDE SEQUENCE [LARGE SCALE GENOMIC DNA]</scope>
    <source>
        <strain evidence="2 3">KYPC3</strain>
    </source>
</reference>
<organism evidence="2 3">
    <name type="scientific">Rheinheimera riviphila</name>
    <dbReference type="NCBI Taxonomy" id="1834037"/>
    <lineage>
        <taxon>Bacteria</taxon>
        <taxon>Pseudomonadati</taxon>
        <taxon>Pseudomonadota</taxon>
        <taxon>Gammaproteobacteria</taxon>
        <taxon>Chromatiales</taxon>
        <taxon>Chromatiaceae</taxon>
        <taxon>Rheinheimera</taxon>
    </lineage>
</organism>
<evidence type="ECO:0008006" key="4">
    <source>
        <dbReference type="Google" id="ProtNLM"/>
    </source>
</evidence>
<evidence type="ECO:0000313" key="2">
    <source>
        <dbReference type="EMBL" id="RVU37621.1"/>
    </source>
</evidence>
<protein>
    <recommendedName>
        <fullName evidence="4">TIGR03016 family PEP-CTERM system-associated outer membrane protein</fullName>
    </recommendedName>
</protein>
<gene>
    <name evidence="2" type="ORF">EOE67_09030</name>
</gene>
<comment type="caution">
    <text evidence="2">The sequence shown here is derived from an EMBL/GenBank/DDBJ whole genome shotgun (WGS) entry which is preliminary data.</text>
</comment>
<proteinExistence type="predicted"/>
<dbReference type="OrthoDB" id="5750656at2"/>
<keyword evidence="1" id="KW-0732">Signal</keyword>